<keyword evidence="2" id="KW-1185">Reference proteome</keyword>
<sequence>MCTCRNLIEQWLSKGVRSSLKPSTVTRLLSLLELVCIHAPEERDFIFETIFPLFDDWIDKYGHHAEWYSILAYLCEEDNLQRQISVSRAESIKTKLPAILVHITRLSKTDFLPFSRTLVLLANLSLLSTSIAKNIFSSVPPNTIVKWFAIFRGKCPNRDGIDSVDGILNWARFVTSLCSNDSIFPKLFPRMNDYFLWIHERIDSSITAFIDYRLQVMKKIKIYDQAPISNKDPSGVYPHIDTVLDLLLIDNLKGFSELQLHNLIFYQIDDMANFFKYARPSELGTVAKLCKVLCLICGRSDIDDFCISNRTTGVEISSDTMKLIVDNLLPDLCKLCSKILPSSRPKRELDENRLIIIGSACVIVDQCCGYDYHESVPFNDGNWIRYDMLEKAYRCIFPIINPLFMYLSATSQPNLSEKFIMMCSSVSQSEKSESDAYKYKDSLCLVLSKTYFLDFFLRSKHLVNACISLLITFVKESYSPVQIWKDFYTLDQLYMVKPSDMSSQMVKTQRADLCERFPRASKRAMLMAVPIKSLLSILDDDSFCLSSDIIGGIITLCNCAICMLNPRQHQKMCFIYVSIIQKYIPILLGSISIGAEASLNAFLCLLSVLIDGLPRYLTDISTISTHVLKIQKLCELEIGRARAHQEWEVLDRTFDHWIPIQTNLEFLSYQISIHYSSSLLPIFLKTTLMAKCFPSVKLVKVMDSQLGRERIAYQGACRSIVKLQKENILIELFGGIPIVDLGAPAGVVKKSSSYIISHTKWIQISQAIRTIFEKTGGGVEWLFER</sequence>
<dbReference type="EMBL" id="BQXS01012536">
    <property type="protein sequence ID" value="GKT24649.1"/>
    <property type="molecule type" value="Genomic_DNA"/>
</dbReference>
<reference evidence="1" key="1">
    <citation type="submission" date="2022-03" db="EMBL/GenBank/DDBJ databases">
        <title>Draft genome sequence of Aduncisulcus paluster, a free-living microaerophilic Fornicata.</title>
        <authorList>
            <person name="Yuyama I."/>
            <person name="Kume K."/>
            <person name="Tamura T."/>
            <person name="Inagaki Y."/>
            <person name="Hashimoto T."/>
        </authorList>
    </citation>
    <scope>NUCLEOTIDE SEQUENCE</scope>
    <source>
        <strain evidence="1">NY0171</strain>
    </source>
</reference>
<name>A0ABQ5K4D9_9EUKA</name>
<evidence type="ECO:0000313" key="1">
    <source>
        <dbReference type="EMBL" id="GKT24649.1"/>
    </source>
</evidence>
<organism evidence="1 2">
    <name type="scientific">Aduncisulcus paluster</name>
    <dbReference type="NCBI Taxonomy" id="2918883"/>
    <lineage>
        <taxon>Eukaryota</taxon>
        <taxon>Metamonada</taxon>
        <taxon>Carpediemonas-like organisms</taxon>
        <taxon>Aduncisulcus</taxon>
    </lineage>
</organism>
<evidence type="ECO:0000313" key="2">
    <source>
        <dbReference type="Proteomes" id="UP001057375"/>
    </source>
</evidence>
<accession>A0ABQ5K4D9</accession>
<dbReference type="Proteomes" id="UP001057375">
    <property type="component" value="Unassembled WGS sequence"/>
</dbReference>
<proteinExistence type="predicted"/>
<protein>
    <submittedName>
        <fullName evidence="1">Uncharacterized protein</fullName>
    </submittedName>
</protein>
<gene>
    <name evidence="1" type="ORF">ADUPG1_012801</name>
</gene>
<comment type="caution">
    <text evidence="1">The sequence shown here is derived from an EMBL/GenBank/DDBJ whole genome shotgun (WGS) entry which is preliminary data.</text>
</comment>